<dbReference type="PANTHER" id="PTHR24096">
    <property type="entry name" value="LONG-CHAIN-FATTY-ACID--COA LIGASE"/>
    <property type="match status" value="1"/>
</dbReference>
<evidence type="ECO:0000259" key="1">
    <source>
        <dbReference type="Pfam" id="PF00501"/>
    </source>
</evidence>
<dbReference type="InterPro" id="IPR025110">
    <property type="entry name" value="AMP-bd_C"/>
</dbReference>
<dbReference type="RefSeq" id="WP_379571957.1">
    <property type="nucleotide sequence ID" value="NZ_JBHUFV010000016.1"/>
</dbReference>
<dbReference type="SUPFAM" id="SSF56801">
    <property type="entry name" value="Acetyl-CoA synthetase-like"/>
    <property type="match status" value="1"/>
</dbReference>
<dbReference type="EMBL" id="JBHUFV010000016">
    <property type="protein sequence ID" value="MFD1932049.1"/>
    <property type="molecule type" value="Genomic_DNA"/>
</dbReference>
<dbReference type="PROSITE" id="PS00455">
    <property type="entry name" value="AMP_BINDING"/>
    <property type="match status" value="1"/>
</dbReference>
<evidence type="ECO:0000259" key="2">
    <source>
        <dbReference type="Pfam" id="PF13193"/>
    </source>
</evidence>
<reference evidence="4" key="1">
    <citation type="journal article" date="2019" name="Int. J. Syst. Evol. Microbiol.">
        <title>The Global Catalogue of Microorganisms (GCM) 10K type strain sequencing project: providing services to taxonomists for standard genome sequencing and annotation.</title>
        <authorList>
            <consortium name="The Broad Institute Genomics Platform"/>
            <consortium name="The Broad Institute Genome Sequencing Center for Infectious Disease"/>
            <person name="Wu L."/>
            <person name="Ma J."/>
        </authorList>
    </citation>
    <scope>NUCLEOTIDE SEQUENCE [LARGE SCALE GENOMIC DNA]</scope>
    <source>
        <strain evidence="4">ICMP 6774ER</strain>
    </source>
</reference>
<dbReference type="Pfam" id="PF13193">
    <property type="entry name" value="AMP-binding_C"/>
    <property type="match status" value="1"/>
</dbReference>
<dbReference type="Gene3D" id="3.30.300.30">
    <property type="match status" value="1"/>
</dbReference>
<dbReference type="InterPro" id="IPR000873">
    <property type="entry name" value="AMP-dep_synth/lig_dom"/>
</dbReference>
<keyword evidence="4" id="KW-1185">Reference proteome</keyword>
<dbReference type="Gene3D" id="3.40.50.12780">
    <property type="entry name" value="N-terminal domain of ligase-like"/>
    <property type="match status" value="1"/>
</dbReference>
<gene>
    <name evidence="3" type="ORF">ACFSKW_11250</name>
</gene>
<name>A0ABW4SSG9_9ACTN</name>
<protein>
    <submittedName>
        <fullName evidence="3">AMP-binding protein</fullName>
    </submittedName>
</protein>
<feature type="domain" description="AMP-binding enzyme C-terminal" evidence="2">
    <location>
        <begin position="435"/>
        <end position="513"/>
    </location>
</feature>
<organism evidence="3 4">
    <name type="scientific">Nonomuraea mangrovi</name>
    <dbReference type="NCBI Taxonomy" id="2316207"/>
    <lineage>
        <taxon>Bacteria</taxon>
        <taxon>Bacillati</taxon>
        <taxon>Actinomycetota</taxon>
        <taxon>Actinomycetes</taxon>
        <taxon>Streptosporangiales</taxon>
        <taxon>Streptosporangiaceae</taxon>
        <taxon>Nonomuraea</taxon>
    </lineage>
</organism>
<sequence>MAGRRGHFLRDPEPNTVLVMYPGAIAAVTPDKPAVIMAGSGNIVTYRQLEEESNRLAHLFRSAGLNPGDHIAFMLENHPLFLVIAWAAHRSGLYYTAISSRLQSEELSYIVDNCEARVFIASSGLAEVAASIDAPGVELRLMVDGVADGFQSYEEAVAGQPPTPIADECLGADMLYSSGTTGRPKGVKPTLSQAPLDTPGPLLQLIQFLFAPAADSVYLSPAPLYHAAPLRYCLQFQRLGATVVVMERFDPAEYLALVERHAVTHTQLVPTMFIKMLKLPDEVRAKHDLSSLQCAIHAAAPCPIPVKEQMLDWWGPIIHEYYAGTEGNGFLYAGPSDWLAHKGTVGRPLLGVVHVCDEEGHELAPREHGTVYFSDGPRFEYHGDPDKTRSAHDPQGRGWTTLGDIGYVDEDGFLYLTDRRSYMIISGGVNIYPQESENVLSLHPKVADVAVFGIPDEEMGEQVKAVVQPADLAEAGQALEAELIEYCRARLAHYKCPRSVDFRDELPRHPTGKLYKRLLREQYLDVP</sequence>
<feature type="domain" description="AMP-dependent synthetase/ligase" evidence="1">
    <location>
        <begin position="26"/>
        <end position="374"/>
    </location>
</feature>
<proteinExistence type="predicted"/>
<dbReference type="InterPro" id="IPR045851">
    <property type="entry name" value="AMP-bd_C_sf"/>
</dbReference>
<evidence type="ECO:0000313" key="3">
    <source>
        <dbReference type="EMBL" id="MFD1932049.1"/>
    </source>
</evidence>
<dbReference type="InterPro" id="IPR020845">
    <property type="entry name" value="AMP-binding_CS"/>
</dbReference>
<dbReference type="PANTHER" id="PTHR24096:SF323">
    <property type="entry name" value="BLR3536 PROTEIN"/>
    <property type="match status" value="1"/>
</dbReference>
<comment type="caution">
    <text evidence="3">The sequence shown here is derived from an EMBL/GenBank/DDBJ whole genome shotgun (WGS) entry which is preliminary data.</text>
</comment>
<dbReference type="Pfam" id="PF00501">
    <property type="entry name" value="AMP-binding"/>
    <property type="match status" value="1"/>
</dbReference>
<dbReference type="InterPro" id="IPR042099">
    <property type="entry name" value="ANL_N_sf"/>
</dbReference>
<dbReference type="Proteomes" id="UP001597368">
    <property type="component" value="Unassembled WGS sequence"/>
</dbReference>
<evidence type="ECO:0000313" key="4">
    <source>
        <dbReference type="Proteomes" id="UP001597368"/>
    </source>
</evidence>
<accession>A0ABW4SSG9</accession>